<evidence type="ECO:0000256" key="4">
    <source>
        <dbReference type="ARBA" id="ARBA00022989"/>
    </source>
</evidence>
<comment type="subcellular location">
    <subcellularLocation>
        <location evidence="7">Cell membrane</location>
        <topology evidence="7">Multi-pass membrane protein</topology>
    </subcellularLocation>
    <subcellularLocation>
        <location evidence="1">Membrane</location>
        <topology evidence="1">Multi-pass membrane protein</topology>
    </subcellularLocation>
</comment>
<gene>
    <name evidence="8" type="ORF">TKK_008908</name>
</gene>
<evidence type="ECO:0000256" key="2">
    <source>
        <dbReference type="ARBA" id="ARBA00007168"/>
    </source>
</evidence>
<comment type="function">
    <text evidence="7">Choline transporter.</text>
</comment>
<feature type="transmembrane region" description="Helical" evidence="7">
    <location>
        <begin position="127"/>
        <end position="149"/>
    </location>
</feature>
<evidence type="ECO:0000256" key="6">
    <source>
        <dbReference type="ARBA" id="ARBA00023180"/>
    </source>
</evidence>
<accession>A0ABD2WWE1</accession>
<keyword evidence="6" id="KW-0325">Glycoprotein</keyword>
<name>A0ABD2WWE1_9HYME</name>
<keyword evidence="3 7" id="KW-0812">Transmembrane</keyword>
<keyword evidence="4 7" id="KW-1133">Transmembrane helix</keyword>
<keyword evidence="5 7" id="KW-0472">Membrane</keyword>
<organism evidence="8 9">
    <name type="scientific">Trichogramma kaykai</name>
    <dbReference type="NCBI Taxonomy" id="54128"/>
    <lineage>
        <taxon>Eukaryota</taxon>
        <taxon>Metazoa</taxon>
        <taxon>Ecdysozoa</taxon>
        <taxon>Arthropoda</taxon>
        <taxon>Hexapoda</taxon>
        <taxon>Insecta</taxon>
        <taxon>Pterygota</taxon>
        <taxon>Neoptera</taxon>
        <taxon>Endopterygota</taxon>
        <taxon>Hymenoptera</taxon>
        <taxon>Apocrita</taxon>
        <taxon>Proctotrupomorpha</taxon>
        <taxon>Chalcidoidea</taxon>
        <taxon>Trichogrammatidae</taxon>
        <taxon>Trichogramma</taxon>
    </lineage>
</organism>
<dbReference type="AlphaFoldDB" id="A0ABD2WWE1"/>
<comment type="caution">
    <text evidence="7">Lacks conserved residue(s) required for the propagation of feature annotation.</text>
</comment>
<proteinExistence type="inferred from homology"/>
<evidence type="ECO:0000313" key="8">
    <source>
        <dbReference type="EMBL" id="KAL3397342.1"/>
    </source>
</evidence>
<dbReference type="Pfam" id="PF04515">
    <property type="entry name" value="Choline_transpo"/>
    <property type="match status" value="1"/>
</dbReference>
<sequence length="222" mass="25223">MDGSSERETVNYECVGADSFYPCSHSLGQNSLLRYHVGSVIVGSLITPIVKLTQAFGLSHPKFADPSEHHRFSLLRALQPCYNRIGMLTDLAYVYTALHGQGYCESAKTTFSIWRRNYTKFVAFDTFIRELICMSFITIASISLYLYLGLKYTSCEIQSKYGILLAFLIFFLLINSIFLLMDVAMDTVLICGLEDFEVNGNSARPYFMTDNLKEIILENRMD</sequence>
<dbReference type="GO" id="GO:0005886">
    <property type="term" value="C:plasma membrane"/>
    <property type="evidence" value="ECO:0007669"/>
    <property type="project" value="UniProtKB-SubCell"/>
</dbReference>
<evidence type="ECO:0000256" key="5">
    <source>
        <dbReference type="ARBA" id="ARBA00023136"/>
    </source>
</evidence>
<dbReference type="InterPro" id="IPR007603">
    <property type="entry name" value="Choline_transptr-like"/>
</dbReference>
<keyword evidence="9" id="KW-1185">Reference proteome</keyword>
<feature type="transmembrane region" description="Helical" evidence="7">
    <location>
        <begin position="161"/>
        <end position="181"/>
    </location>
</feature>
<protein>
    <recommendedName>
        <fullName evidence="7">Choline transporter-like protein</fullName>
    </recommendedName>
</protein>
<comment type="caution">
    <text evidence="8">The sequence shown here is derived from an EMBL/GenBank/DDBJ whole genome shotgun (WGS) entry which is preliminary data.</text>
</comment>
<evidence type="ECO:0000256" key="3">
    <source>
        <dbReference type="ARBA" id="ARBA00022692"/>
    </source>
</evidence>
<reference evidence="8 9" key="1">
    <citation type="journal article" date="2024" name="bioRxiv">
        <title>A reference genome for Trichogramma kaykai: A tiny desert-dwelling parasitoid wasp with competing sex-ratio distorters.</title>
        <authorList>
            <person name="Culotta J."/>
            <person name="Lindsey A.R."/>
        </authorList>
    </citation>
    <scope>NUCLEOTIDE SEQUENCE [LARGE SCALE GENOMIC DNA]</scope>
    <source>
        <strain evidence="8 9">KSX58</strain>
    </source>
</reference>
<evidence type="ECO:0000256" key="7">
    <source>
        <dbReference type="RuleBase" id="RU368066"/>
    </source>
</evidence>
<dbReference type="Proteomes" id="UP001627154">
    <property type="component" value="Unassembled WGS sequence"/>
</dbReference>
<dbReference type="PANTHER" id="PTHR12385:SF14">
    <property type="entry name" value="CHOLINE TRANSPORTER-LIKE 2"/>
    <property type="match status" value="1"/>
</dbReference>
<dbReference type="EMBL" id="JBJJXI010000066">
    <property type="protein sequence ID" value="KAL3397342.1"/>
    <property type="molecule type" value="Genomic_DNA"/>
</dbReference>
<evidence type="ECO:0000313" key="9">
    <source>
        <dbReference type="Proteomes" id="UP001627154"/>
    </source>
</evidence>
<comment type="similarity">
    <text evidence="2 7">Belongs to the CTL (choline transporter-like) family.</text>
</comment>
<dbReference type="PANTHER" id="PTHR12385">
    <property type="entry name" value="CHOLINE TRANSPORTER-LIKE (SLC FAMILY 44)"/>
    <property type="match status" value="1"/>
</dbReference>
<evidence type="ECO:0000256" key="1">
    <source>
        <dbReference type="ARBA" id="ARBA00004141"/>
    </source>
</evidence>
<dbReference type="GO" id="GO:0022857">
    <property type="term" value="F:transmembrane transporter activity"/>
    <property type="evidence" value="ECO:0007669"/>
    <property type="project" value="UniProtKB-UniRule"/>
</dbReference>